<proteinExistence type="predicted"/>
<dbReference type="Proteomes" id="UP001549366">
    <property type="component" value="Unassembled WGS sequence"/>
</dbReference>
<protein>
    <recommendedName>
        <fullName evidence="4">Lipoprotein</fullName>
    </recommendedName>
</protein>
<dbReference type="PROSITE" id="PS51257">
    <property type="entry name" value="PROKAR_LIPOPROTEIN"/>
    <property type="match status" value="1"/>
</dbReference>
<evidence type="ECO:0000313" key="2">
    <source>
        <dbReference type="EMBL" id="MET4757826.1"/>
    </source>
</evidence>
<keyword evidence="3" id="KW-1185">Reference proteome</keyword>
<evidence type="ECO:0008006" key="4">
    <source>
        <dbReference type="Google" id="ProtNLM"/>
    </source>
</evidence>
<feature type="chain" id="PRO_5045493393" description="Lipoprotein" evidence="1">
    <location>
        <begin position="20"/>
        <end position="161"/>
    </location>
</feature>
<dbReference type="RefSeq" id="WP_354007952.1">
    <property type="nucleotide sequence ID" value="NZ_JBEWTA010000001.1"/>
</dbReference>
<organism evidence="2 3">
    <name type="scientific">Endozoicomonas lisbonensis</name>
    <dbReference type="NCBI Taxonomy" id="3120522"/>
    <lineage>
        <taxon>Bacteria</taxon>
        <taxon>Pseudomonadati</taxon>
        <taxon>Pseudomonadota</taxon>
        <taxon>Gammaproteobacteria</taxon>
        <taxon>Oceanospirillales</taxon>
        <taxon>Endozoicomonadaceae</taxon>
        <taxon>Endozoicomonas</taxon>
    </lineage>
</organism>
<sequence>MNKTSRYLALSTLSLGLLAGCNDSSKSDSPVEQPKPPVPGTETTVFYGSESKGLFQAKVKDSDGQLADIDSGGSVSLGNISTSSIDKEEQGLLRINIRGNKPATFMTASSSGQAVNIAGSAYQDGIYQFDLRVHDKAYENHKVELQASPAWNNREWISRTA</sequence>
<evidence type="ECO:0000256" key="1">
    <source>
        <dbReference type="SAM" id="SignalP"/>
    </source>
</evidence>
<gene>
    <name evidence="2" type="ORF">V5J35_003018</name>
</gene>
<evidence type="ECO:0000313" key="3">
    <source>
        <dbReference type="Proteomes" id="UP001549366"/>
    </source>
</evidence>
<comment type="caution">
    <text evidence="2">The sequence shown here is derived from an EMBL/GenBank/DDBJ whole genome shotgun (WGS) entry which is preliminary data.</text>
</comment>
<feature type="signal peptide" evidence="1">
    <location>
        <begin position="1"/>
        <end position="19"/>
    </location>
</feature>
<dbReference type="EMBL" id="JBEWTB010000002">
    <property type="protein sequence ID" value="MET4757826.1"/>
    <property type="molecule type" value="Genomic_DNA"/>
</dbReference>
<reference evidence="2 3" key="1">
    <citation type="submission" date="2024-06" db="EMBL/GenBank/DDBJ databases">
        <title>Genomic Encyclopedia of Type Strains, Phase V (KMG-V): Genome sequencing to study the core and pangenomes of soil and plant-associated prokaryotes.</title>
        <authorList>
            <person name="Whitman W."/>
        </authorList>
    </citation>
    <scope>NUCLEOTIDE SEQUENCE [LARGE SCALE GENOMIC DNA]</scope>
    <source>
        <strain evidence="2 3">NE40</strain>
    </source>
</reference>
<name>A0ABV2SJ90_9GAMM</name>
<keyword evidence="1" id="KW-0732">Signal</keyword>
<accession>A0ABV2SJ90</accession>